<dbReference type="Gene3D" id="3.30.70.1440">
    <property type="entry name" value="Multidrug efflux transporter AcrB pore domain"/>
    <property type="match status" value="1"/>
</dbReference>
<accession>A0A8J6P329</accession>
<keyword evidence="1" id="KW-0472">Membrane</keyword>
<feature type="transmembrane region" description="Helical" evidence="1">
    <location>
        <begin position="383"/>
        <end position="407"/>
    </location>
</feature>
<reference evidence="2 3" key="1">
    <citation type="submission" date="2020-08" db="EMBL/GenBank/DDBJ databases">
        <title>Bridging the membrane lipid divide: bacteria of the FCB group superphylum have the potential to synthesize archaeal ether lipids.</title>
        <authorList>
            <person name="Villanueva L."/>
            <person name="Von Meijenfeldt F.A.B."/>
            <person name="Westbye A.B."/>
            <person name="Yadav S."/>
            <person name="Hopmans E.C."/>
            <person name="Dutilh B.E."/>
            <person name="Sinninghe Damste J.S."/>
        </authorList>
    </citation>
    <scope>NUCLEOTIDE SEQUENCE [LARGE SCALE GENOMIC DNA]</scope>
    <source>
        <strain evidence="2">NIOZ-UU17</strain>
    </source>
</reference>
<keyword evidence="1" id="KW-1133">Transmembrane helix</keyword>
<evidence type="ECO:0000313" key="3">
    <source>
        <dbReference type="Proteomes" id="UP000605201"/>
    </source>
</evidence>
<feature type="transmembrane region" description="Helical" evidence="1">
    <location>
        <begin position="875"/>
        <end position="894"/>
    </location>
</feature>
<dbReference type="GO" id="GO:0042910">
    <property type="term" value="F:xenobiotic transmembrane transporter activity"/>
    <property type="evidence" value="ECO:0007669"/>
    <property type="project" value="TreeGrafter"/>
</dbReference>
<proteinExistence type="predicted"/>
<feature type="transmembrane region" description="Helical" evidence="1">
    <location>
        <begin position="900"/>
        <end position="923"/>
    </location>
</feature>
<dbReference type="Gene3D" id="3.30.70.1320">
    <property type="entry name" value="Multidrug efflux transporter AcrB pore domain like"/>
    <property type="match status" value="1"/>
</dbReference>
<keyword evidence="1" id="KW-0812">Transmembrane</keyword>
<feature type="transmembrane region" description="Helical" evidence="1">
    <location>
        <begin position="427"/>
        <end position="448"/>
    </location>
</feature>
<dbReference type="EMBL" id="JACNIG010000227">
    <property type="protein sequence ID" value="MBC8432497.1"/>
    <property type="molecule type" value="Genomic_DNA"/>
</dbReference>
<dbReference type="PANTHER" id="PTHR32063">
    <property type="match status" value="1"/>
</dbReference>
<organism evidence="2 3">
    <name type="scientific">Candidatus Desulfatibia vada</name>
    <dbReference type="NCBI Taxonomy" id="2841696"/>
    <lineage>
        <taxon>Bacteria</taxon>
        <taxon>Pseudomonadati</taxon>
        <taxon>Thermodesulfobacteriota</taxon>
        <taxon>Desulfobacteria</taxon>
        <taxon>Desulfobacterales</taxon>
        <taxon>Desulfobacterales incertae sedis</taxon>
        <taxon>Candidatus Desulfatibia</taxon>
    </lineage>
</organism>
<feature type="transmembrane region" description="Helical" evidence="1">
    <location>
        <begin position="455"/>
        <end position="478"/>
    </location>
</feature>
<feature type="transmembrane region" description="Helical" evidence="1">
    <location>
        <begin position="530"/>
        <end position="550"/>
    </location>
</feature>
<dbReference type="Gene3D" id="3.30.2090.10">
    <property type="entry name" value="Multidrug efflux transporter AcrB TolC docking domain, DN and DC subdomains"/>
    <property type="match status" value="2"/>
</dbReference>
<dbReference type="Pfam" id="PF00873">
    <property type="entry name" value="ACR_tran"/>
    <property type="match status" value="1"/>
</dbReference>
<feature type="transmembrane region" description="Helical" evidence="1">
    <location>
        <begin position="12"/>
        <end position="34"/>
    </location>
</feature>
<feature type="transmembrane region" description="Helical" evidence="1">
    <location>
        <begin position="1004"/>
        <end position="1030"/>
    </location>
</feature>
<sequence length="1064" mass="117672">MKNLLAAFARNTVFANIALVLILIAGGIAAMSMIRETFPEFSLDMITISVPYPGADPEEVEEGISQKIEEAVEGLEGIKQYTTESSENIGTAIIEVKKDYDVSDVLDRVRSKVNAISTFPVDAEKPVITELMLKDPVLLLYLSGDMSERRIKEWSEKTKDEIQQLPQVSRVEIFGARGYEIGIEVSEQRLREYGLTFDMVVAAVRRSSLNLAGGTIRTRGEEIRVRTMGRKYTGEELASIVILARPQGDIITLDRVAAINDGFTEDPINALINGKPSVMLIVYKTKEEDALVISEAVHQFILQKQQQLPDGANFKILYDNTQMLRSRINLLTKNGLIGLMIVFLVLWSFLNARLSFWGGMGIPISIAGALVILWAIGGTINMISLFGLIMVLGIVVDDAIVVGEAIYFHRKQGKPPLKAAVDGVVEVGMPVTAAVITTIVAFIPLFYVGGIMGKFIAIMPAVVIACLAVSLLECLLLLPAHLSHLPDPNANSTNHHFLTRKLEIVHRLTSSSMEWFVDRIYTPLLSKALYWRYISFCIAISILLLTIGLIRGGVLKFEVFPEVDGFIMTSTVEFPSGTPPEVTRQAIEQIDAALLRLAERIKTRSGDPMIKDRLVLIGQTIEDIPQSGPHLGSVQAILLDSERRGVHSKDLMVQWEKEIGPLAGVKSLTFKGLQAGPPGAPIEVWLQGHDMDTILAAAGDLMERLRRFEGVYQINSDYSPGQNELRLQLKPEARTMGLTVQDLARQIYAGYYGDEAVRLQRGRDDVRIKVRYTAAERSRISDLERVRIRTPGGHEVPLMSVADISFAPGYTTITRTDGMRRVVVSAGVDTKKANANEIFAELAANFFPQLKRRYPKIHVNLQGEQKKMRESFDSLYVGYPLALLGIFIIIATMFRSYAQPFIIMFTIPFGIIGAVMGHLLLGYDLSIMSIFGMVALTGVVVNDAIVLIERINENIAEGMPFFEAILSGGARRFRAIFLTSISTVGGLAPLIMETDLQAKFLIPMALSIAAGIAFATVLTLVLVPSLLTLLSDARLLVHRLRYGFWPKRVELEPARNRHRDPLAD</sequence>
<evidence type="ECO:0000256" key="1">
    <source>
        <dbReference type="SAM" id="Phobius"/>
    </source>
</evidence>
<dbReference type="Gene3D" id="3.30.70.1430">
    <property type="entry name" value="Multidrug efflux transporter AcrB pore domain"/>
    <property type="match status" value="2"/>
</dbReference>
<name>A0A8J6P329_9BACT</name>
<evidence type="ECO:0000313" key="2">
    <source>
        <dbReference type="EMBL" id="MBC8432497.1"/>
    </source>
</evidence>
<feature type="transmembrane region" description="Helical" evidence="1">
    <location>
        <begin position="975"/>
        <end position="992"/>
    </location>
</feature>
<dbReference type="Proteomes" id="UP000605201">
    <property type="component" value="Unassembled WGS sequence"/>
</dbReference>
<dbReference type="GO" id="GO:0005886">
    <property type="term" value="C:plasma membrane"/>
    <property type="evidence" value="ECO:0007669"/>
    <property type="project" value="TreeGrafter"/>
</dbReference>
<dbReference type="InterPro" id="IPR001036">
    <property type="entry name" value="Acrflvin-R"/>
</dbReference>
<dbReference type="SUPFAM" id="SSF82693">
    <property type="entry name" value="Multidrug efflux transporter AcrB pore domain, PN1, PN2, PC1 and PC2 subdomains"/>
    <property type="match status" value="2"/>
</dbReference>
<comment type="caution">
    <text evidence="2">The sequence shown here is derived from an EMBL/GenBank/DDBJ whole genome shotgun (WGS) entry which is preliminary data.</text>
</comment>
<dbReference type="Gene3D" id="1.20.1640.10">
    <property type="entry name" value="Multidrug efflux transporter AcrB transmembrane domain"/>
    <property type="match status" value="2"/>
</dbReference>
<dbReference type="AlphaFoldDB" id="A0A8J6P329"/>
<gene>
    <name evidence="2" type="ORF">H8D96_11320</name>
</gene>
<dbReference type="SUPFAM" id="SSF82714">
    <property type="entry name" value="Multidrug efflux transporter AcrB TolC docking domain, DN and DC subdomains"/>
    <property type="match status" value="2"/>
</dbReference>
<feature type="transmembrane region" description="Helical" evidence="1">
    <location>
        <begin position="356"/>
        <end position="376"/>
    </location>
</feature>
<dbReference type="PRINTS" id="PR00702">
    <property type="entry name" value="ACRIFLAVINRP"/>
</dbReference>
<dbReference type="SUPFAM" id="SSF82866">
    <property type="entry name" value="Multidrug efflux transporter AcrB transmembrane domain"/>
    <property type="match status" value="2"/>
</dbReference>
<dbReference type="InterPro" id="IPR027463">
    <property type="entry name" value="AcrB_DN_DC_subdom"/>
</dbReference>
<protein>
    <submittedName>
        <fullName evidence="2">Efflux RND transporter permease subunit</fullName>
    </submittedName>
</protein>
<feature type="transmembrane region" description="Helical" evidence="1">
    <location>
        <begin position="330"/>
        <end position="350"/>
    </location>
</feature>
<dbReference type="PANTHER" id="PTHR32063:SF33">
    <property type="entry name" value="RND SUPERFAMILY EFFLUX PUMP PERMEASE COMPONENT"/>
    <property type="match status" value="1"/>
</dbReference>